<dbReference type="Proteomes" id="UP001527099">
    <property type="component" value="Unassembled WGS sequence"/>
</dbReference>
<evidence type="ECO:0000313" key="2">
    <source>
        <dbReference type="EMBL" id="MCY9694712.1"/>
    </source>
</evidence>
<keyword evidence="1" id="KW-0472">Membrane</keyword>
<comment type="caution">
    <text evidence="2">The sequence shown here is derived from an EMBL/GenBank/DDBJ whole genome shotgun (WGS) entry which is preliminary data.</text>
</comment>
<evidence type="ECO:0000313" key="3">
    <source>
        <dbReference type="Proteomes" id="UP001527099"/>
    </source>
</evidence>
<protein>
    <submittedName>
        <fullName evidence="2">Uncharacterized protein</fullName>
    </submittedName>
</protein>
<reference evidence="2 3" key="1">
    <citation type="submission" date="2022-05" db="EMBL/GenBank/DDBJ databases">
        <title>Genome Sequencing of Bee-Associated Microbes.</title>
        <authorList>
            <person name="Dunlap C."/>
        </authorList>
    </citation>
    <scope>NUCLEOTIDE SEQUENCE [LARGE SCALE GENOMIC DNA]</scope>
    <source>
        <strain evidence="2 3">NRRL B-14421</strain>
    </source>
</reference>
<sequence length="545" mass="59828">MEKKRLTEKKRYTKKEKVIATVVSTAIATIPFFIGMPTYEVAANGSEAPMPTPTPTQTPIPVHVQDLVIPQNGSSSIINLRTLYNLSKYSTFSVTNGTNPSASIETNFLEKGFLKVKGGVETGKASFTVTIEDDGVMSQDLINVAVVPAESTGKINIGNLVTYMTGHSEDFTTAAHIKQLLTGISPSVLDENSVEGATNLLIKPFSNFTLNKNSEFSINSVSDVYEYFKQRHVEDRLTFYVFSSNPNIVDIYNDGGWYVRTSTLAGDADITVVAVNDSGDMGYDTFRATVLAENQPPVIGKSVYNKYHISPGGFYVLDLNQYFTDSLGEHLNFEVIGTSVSAISGSKLYLSSGMTDIVGVKATDTANHVVSQQFTVTGSTYNPFSVHELFVGSTLELNLTNAFETTAPLNYSFDFVDGVDNNTVTVSKEVYNSQNYLKLSNIVNYPSSSSNLKINAVNPTTNEVFINDLFMYQTFFGGSFDIESIFPKENGKEEYIQVFSSNPDMPIMKDGTYYYINSSGTTTITVDVDHGKKILTIPYTRPMIP</sequence>
<keyword evidence="1" id="KW-1133">Transmembrane helix</keyword>
<evidence type="ECO:0000256" key="1">
    <source>
        <dbReference type="SAM" id="Phobius"/>
    </source>
</evidence>
<gene>
    <name evidence="2" type="ORF">M5X19_17630</name>
</gene>
<dbReference type="RefSeq" id="WP_268616286.1">
    <property type="nucleotide sequence ID" value="NZ_JAMDMX010000054.1"/>
</dbReference>
<dbReference type="EMBL" id="JAMDMX010000054">
    <property type="protein sequence ID" value="MCY9694712.1"/>
    <property type="molecule type" value="Genomic_DNA"/>
</dbReference>
<organism evidence="2 3">
    <name type="scientific">Paenibacillus alginolyticus</name>
    <dbReference type="NCBI Taxonomy" id="59839"/>
    <lineage>
        <taxon>Bacteria</taxon>
        <taxon>Bacillati</taxon>
        <taxon>Bacillota</taxon>
        <taxon>Bacilli</taxon>
        <taxon>Bacillales</taxon>
        <taxon>Paenibacillaceae</taxon>
        <taxon>Paenibacillus</taxon>
    </lineage>
</organism>
<keyword evidence="3" id="KW-1185">Reference proteome</keyword>
<name>A0ABT4GEU9_9BACL</name>
<keyword evidence="1" id="KW-0812">Transmembrane</keyword>
<proteinExistence type="predicted"/>
<accession>A0ABT4GEU9</accession>
<feature type="transmembrane region" description="Helical" evidence="1">
    <location>
        <begin position="20"/>
        <end position="39"/>
    </location>
</feature>